<reference evidence="1 2" key="1">
    <citation type="journal article" date="2016" name="Front. Microbiol.">
        <title>Comprehensive Phylogenetic Analysis of Bovine Non-aureus Staphylococci Species Based on Whole-Genome Sequencing.</title>
        <authorList>
            <person name="Naushad S."/>
            <person name="Barkema H.W."/>
            <person name="Luby C."/>
            <person name="Condas L.A."/>
            <person name="Nobrega D.B."/>
            <person name="Carson D.A."/>
            <person name="De Buck J."/>
        </authorList>
    </citation>
    <scope>NUCLEOTIDE SEQUENCE [LARGE SCALE GENOMIC DNA]</scope>
    <source>
        <strain evidence="1 2">SNUC 4554</strain>
    </source>
</reference>
<dbReference type="InterPro" id="IPR036390">
    <property type="entry name" value="WH_DNA-bd_sf"/>
</dbReference>
<dbReference type="GO" id="GO:0005829">
    <property type="term" value="C:cytosol"/>
    <property type="evidence" value="ECO:0007669"/>
    <property type="project" value="TreeGrafter"/>
</dbReference>
<gene>
    <name evidence="1" type="ORF">BU112_09355</name>
</gene>
<comment type="caution">
    <text evidence="1">The sequence shown here is derived from an EMBL/GenBank/DDBJ whole genome shotgun (WGS) entry which is preliminary data.</text>
</comment>
<sequence length="133" mass="14877">MNTQFSVSIHILSLLGTNNIPMSSQYIADSINSNATLVRKLCRHLKEGHYLQSSQGVTGYRLTCPTDTIRLGDLYQLIFSNADHFAKIHGDSNVECHVGKNISHALDKIYTEVDQSIVNKLNTFTIKDVINQL</sequence>
<dbReference type="RefSeq" id="WP_039067302.1">
    <property type="nucleotide sequence ID" value="NZ_CP188207.1"/>
</dbReference>
<dbReference type="SUPFAM" id="SSF46785">
    <property type="entry name" value="Winged helix' DNA-binding domain"/>
    <property type="match status" value="1"/>
</dbReference>
<dbReference type="InterPro" id="IPR036388">
    <property type="entry name" value="WH-like_DNA-bd_sf"/>
</dbReference>
<dbReference type="PANTHER" id="PTHR33221">
    <property type="entry name" value="WINGED HELIX-TURN-HELIX TRANSCRIPTIONAL REGULATOR, RRF2 FAMILY"/>
    <property type="match status" value="1"/>
</dbReference>
<dbReference type="EMBL" id="QXUF01000064">
    <property type="protein sequence ID" value="RIM99766.1"/>
    <property type="molecule type" value="Genomic_DNA"/>
</dbReference>
<organism evidence="1 2">
    <name type="scientific">Staphylococcus shinii</name>
    <dbReference type="NCBI Taxonomy" id="2912228"/>
    <lineage>
        <taxon>Bacteria</taxon>
        <taxon>Bacillati</taxon>
        <taxon>Bacillota</taxon>
        <taxon>Bacilli</taxon>
        <taxon>Bacillales</taxon>
        <taxon>Staphylococcaceae</taxon>
        <taxon>Staphylococcus</taxon>
    </lineage>
</organism>
<evidence type="ECO:0000313" key="1">
    <source>
        <dbReference type="EMBL" id="RIM99766.1"/>
    </source>
</evidence>
<name>A0A418IEH4_9STAP</name>
<dbReference type="GO" id="GO:0003700">
    <property type="term" value="F:DNA-binding transcription factor activity"/>
    <property type="evidence" value="ECO:0007669"/>
    <property type="project" value="TreeGrafter"/>
</dbReference>
<dbReference type="PANTHER" id="PTHR33221:SF15">
    <property type="entry name" value="HTH-TYPE TRANSCRIPTIONAL REGULATOR YWGB-RELATED"/>
    <property type="match status" value="1"/>
</dbReference>
<dbReference type="Gene3D" id="1.10.10.10">
    <property type="entry name" value="Winged helix-like DNA-binding domain superfamily/Winged helix DNA-binding domain"/>
    <property type="match status" value="1"/>
</dbReference>
<accession>A0A418IEH4</accession>
<keyword evidence="2" id="KW-1185">Reference proteome</keyword>
<evidence type="ECO:0000313" key="2">
    <source>
        <dbReference type="Proteomes" id="UP000286317"/>
    </source>
</evidence>
<dbReference type="Proteomes" id="UP000286317">
    <property type="component" value="Unassembled WGS sequence"/>
</dbReference>
<protein>
    <submittedName>
        <fullName evidence="1">Transcriptional regulator</fullName>
    </submittedName>
</protein>
<dbReference type="Pfam" id="PF02082">
    <property type="entry name" value="Rrf2"/>
    <property type="match status" value="1"/>
</dbReference>
<dbReference type="OrthoDB" id="213028at2"/>
<dbReference type="AlphaFoldDB" id="A0A418IEH4"/>
<proteinExistence type="predicted"/>
<dbReference type="InterPro" id="IPR000944">
    <property type="entry name" value="Tscrpt_reg_Rrf2"/>
</dbReference>